<dbReference type="SUPFAM" id="SSF81442">
    <property type="entry name" value="Cytochrome c oxidase subunit I-like"/>
    <property type="match status" value="1"/>
</dbReference>
<feature type="transmembrane region" description="Helical" evidence="1">
    <location>
        <begin position="515"/>
        <end position="542"/>
    </location>
</feature>
<feature type="transmembrane region" description="Helical" evidence="1">
    <location>
        <begin position="405"/>
        <end position="429"/>
    </location>
</feature>
<proteinExistence type="predicted"/>
<feature type="transmembrane region" description="Helical" evidence="1">
    <location>
        <begin position="554"/>
        <end position="576"/>
    </location>
</feature>
<dbReference type="Proteomes" id="UP000198584">
    <property type="component" value="Unassembled WGS sequence"/>
</dbReference>
<protein>
    <submittedName>
        <fullName evidence="3">Nitric oxide reductase subunit B</fullName>
    </submittedName>
</protein>
<feature type="transmembrane region" description="Helical" evidence="1">
    <location>
        <begin position="582"/>
        <end position="603"/>
    </location>
</feature>
<sequence length="799" mass="90478">MKAYKRKDVNVMGVRKLEEWQQKEAKPTTKNGLLKSILIVTLLASFTVLIVGGFWIFENMAPRPMEATSSDGEVVMTQDSIIGGQAVFQKYGLMDYGTVLGHGSYMGPDYTAEALKVYTVGMQDFYAMKEHDQAYADLNQEQQTVIKEKVITEMRVNRFNEETSELPLTDAQVFGLERVEAYYEDVFKNGDGWGLKAGLIQESHVPGEGERLYVADSDQITQISHFFFWTAWLSSTERPDDDITYTNNWPYFEDAGNTMAFSAVWWSGASVTVLILFVGLILFVFYRYHLGMQEAYTKDNYPTFNLAKQSLTSSQVKSAKYFLVVALLFLVQVMFGALMAHYYVEPDSFFGMDWIFELLPFGIAKGYHLQLAIFWIATAWLGMGIFVAPIVGGHEPKRQGLLVDILFWALVVLVGGSMIGQWLGVNGYLGNLWFLLGHQGWEYLELGRIWQVILVVGMLIWLFIVYRGIRNGLKKERDKGGLVHLLFYASIAVPAFYIFAFFINPGANFTMSDYWRWWIIHLWVEGIFEVFAVVVIGFLLVRMKLVTKSSTVKALYFQLIILLGSGVIGIGHHYYYNGSAEAWIALGSVFSALEVIPLTLLVLEAYDQYKMMRDGGVDFPYKATFWFLISTAIWNLVGAGVLGFLINLPAVSYFEHGQFLTPAHGHGAMMGVYGMFAIAVLLYSLRNIVRPDKWNDKWLKISCWTLNIGLAGMILISLLPVGFLQLKEAFESGYWASRDSSFLQQDIIQELLTIRAIPDVIFIIGVVILAVFAVRSMFHLRPATHKEGEPLPIDEVEED</sequence>
<feature type="transmembrane region" description="Helical" evidence="1">
    <location>
        <begin position="263"/>
        <end position="286"/>
    </location>
</feature>
<keyword evidence="1" id="KW-0472">Membrane</keyword>
<feature type="transmembrane region" description="Helical" evidence="1">
    <location>
        <begin position="321"/>
        <end position="344"/>
    </location>
</feature>
<keyword evidence="1" id="KW-0812">Transmembrane</keyword>
<evidence type="ECO:0000313" key="4">
    <source>
        <dbReference type="Proteomes" id="UP000198584"/>
    </source>
</evidence>
<gene>
    <name evidence="3" type="ORF">SAMN05421743_10135</name>
</gene>
<feature type="transmembrane region" description="Helical" evidence="1">
    <location>
        <begin position="666"/>
        <end position="685"/>
    </location>
</feature>
<feature type="transmembrane region" description="Helical" evidence="1">
    <location>
        <begin position="372"/>
        <end position="393"/>
    </location>
</feature>
<feature type="transmembrane region" description="Helical" evidence="1">
    <location>
        <begin position="624"/>
        <end position="646"/>
    </location>
</feature>
<dbReference type="Pfam" id="PF22085">
    <property type="entry name" value="NorB_cytochrome_c-like"/>
    <property type="match status" value="1"/>
</dbReference>
<evidence type="ECO:0000313" key="3">
    <source>
        <dbReference type="EMBL" id="SDZ74644.1"/>
    </source>
</evidence>
<dbReference type="GO" id="GO:0004129">
    <property type="term" value="F:cytochrome-c oxidase activity"/>
    <property type="evidence" value="ECO:0007669"/>
    <property type="project" value="InterPro"/>
</dbReference>
<organism evidence="3 4">
    <name type="scientific">Thalassobacillus cyri</name>
    <dbReference type="NCBI Taxonomy" id="571932"/>
    <lineage>
        <taxon>Bacteria</taxon>
        <taxon>Bacillati</taxon>
        <taxon>Bacillota</taxon>
        <taxon>Bacilli</taxon>
        <taxon>Bacillales</taxon>
        <taxon>Bacillaceae</taxon>
        <taxon>Thalassobacillus</taxon>
    </lineage>
</organism>
<evidence type="ECO:0000259" key="2">
    <source>
        <dbReference type="Pfam" id="PF22085"/>
    </source>
</evidence>
<dbReference type="GO" id="GO:0016020">
    <property type="term" value="C:membrane"/>
    <property type="evidence" value="ECO:0007669"/>
    <property type="project" value="InterPro"/>
</dbReference>
<feature type="transmembrane region" description="Helical" evidence="1">
    <location>
        <begin position="481"/>
        <end position="503"/>
    </location>
</feature>
<dbReference type="AlphaFoldDB" id="A0A1H3VK70"/>
<dbReference type="GO" id="GO:0020037">
    <property type="term" value="F:heme binding"/>
    <property type="evidence" value="ECO:0007669"/>
    <property type="project" value="InterPro"/>
</dbReference>
<feature type="transmembrane region" description="Helical" evidence="1">
    <location>
        <begin position="706"/>
        <end position="726"/>
    </location>
</feature>
<keyword evidence="1" id="KW-1133">Transmembrane helix</keyword>
<dbReference type="EMBL" id="FNQR01000001">
    <property type="protein sequence ID" value="SDZ74644.1"/>
    <property type="molecule type" value="Genomic_DNA"/>
</dbReference>
<reference evidence="4" key="1">
    <citation type="submission" date="2016-10" db="EMBL/GenBank/DDBJ databases">
        <authorList>
            <person name="Varghese N."/>
            <person name="Submissions S."/>
        </authorList>
    </citation>
    <scope>NUCLEOTIDE SEQUENCE [LARGE SCALE GENOMIC DNA]</scope>
    <source>
        <strain evidence="4">CCM7597</strain>
    </source>
</reference>
<dbReference type="Pfam" id="PF00115">
    <property type="entry name" value="COX1"/>
    <property type="match status" value="1"/>
</dbReference>
<name>A0A1H3VK70_9BACI</name>
<accession>A0A1H3VK70</accession>
<dbReference type="InterPro" id="IPR054309">
    <property type="entry name" value="NorB_cytochrome_c-like"/>
</dbReference>
<dbReference type="PANTHER" id="PTHR10422:SF38">
    <property type="entry name" value="CYTOCHROME B SUBUNIT OF NITRIC OXIDE REDUCTASE"/>
    <property type="match status" value="1"/>
</dbReference>
<dbReference type="STRING" id="571932.SAMN05421743_10135"/>
<feature type="transmembrane region" description="Helical" evidence="1">
    <location>
        <begin position="449"/>
        <end position="469"/>
    </location>
</feature>
<feature type="domain" description="Nitric oxide reductase subunit B cytochrome c-like" evidence="2">
    <location>
        <begin position="64"/>
        <end position="251"/>
    </location>
</feature>
<evidence type="ECO:0000256" key="1">
    <source>
        <dbReference type="SAM" id="Phobius"/>
    </source>
</evidence>
<dbReference type="InterPro" id="IPR036927">
    <property type="entry name" value="Cyt_c_oxase-like_su1_sf"/>
</dbReference>
<dbReference type="InterPro" id="IPR000883">
    <property type="entry name" value="Cyt_C_Oxase_1"/>
</dbReference>
<feature type="transmembrane region" description="Helical" evidence="1">
    <location>
        <begin position="33"/>
        <end position="57"/>
    </location>
</feature>
<dbReference type="PANTHER" id="PTHR10422">
    <property type="entry name" value="CYTOCHROME C OXIDASE SUBUNIT 1"/>
    <property type="match status" value="1"/>
</dbReference>
<feature type="transmembrane region" description="Helical" evidence="1">
    <location>
        <begin position="760"/>
        <end position="778"/>
    </location>
</feature>
<keyword evidence="4" id="KW-1185">Reference proteome</keyword>
<dbReference type="Gene3D" id="1.20.210.10">
    <property type="entry name" value="Cytochrome c oxidase-like, subunit I domain"/>
    <property type="match status" value="2"/>
</dbReference>
<dbReference type="GO" id="GO:0009060">
    <property type="term" value="P:aerobic respiration"/>
    <property type="evidence" value="ECO:0007669"/>
    <property type="project" value="InterPro"/>
</dbReference>